<proteinExistence type="predicted"/>
<sequence length="1091" mass="123947">MTQYDWLNEDTVPSEESLNGYPSALRMPHNFNRNTVKEVLNGFLLRSNRPFIITGYTSLKQLVNFISELPDSSYFQLLLGNEPSLSSANAYKPIQQSYPEEVEAYWLSQGLSLRQSLALVRTLQKFELQRVEAQYLDLPHRMLHAKIYLAEDHAAIGSSNFSLNGLTRNIEGNVCFKKLDDEQKKNSCPRRKDETDRYSEVRQFAETLWEDKRAVDYTDTLYELLRKLLRTATWPESLARACAELLEGHWADQYIDSITPIKNTTIWPAQRQGVAQALCVLDQLGSVLLADATGSGKTRLGSVLLRAVHDRIWKKGRARNSAYTTLICPPGVRHNWLQETTLHGLQIQPYSQGLLSGSKDKGDAQLVDLSLKQSQILCVDEAHNYLNESSNRTRFLLRNMADHVILQTATPINKGQSDLLSLINILGADNFDPASIKAFNHYLQKANKDPALKEEHLKKLKKEISRFTIRRTKADFNALIDRAPLDYTDEYQRPCRYPKHNPCSFSTGESDQAISIAEEVRRLAQSLTGIGYIKRKIAVPQHLKDQFSTKELIDWRLAIAKAAAIYQIMSHLRSSRKAALAHIEGGMEPHADHKGIIHELKKAAGTPPGCAAEIAENDIPAWIHDSKAHKSASLEELQRYEEICHLLNRMDASRESTKARVLTDLIQRNGHQIVLAFDRHPVTLFNLKAHITEIAPDIEVIIATGKVGNKLKIQLEERLKPKPCEEDKHPLIVLCSDAMSEGLNFQRASAVVNLDMPSVVRLLEQRVGRIDRMNSLHERIDVYWPDDSKAFALRSDDKLIERHGTVETLLGSNVPLPDILKRQGSQPEDYRAIVDEHARHADDWDEIEDAFTTVRALIGSEGLVDQAQYEQIAKHESEIQVQLTIINDPKPWVFFCIKGSDFSAPKWVMFEDGQPGFLTDFEQISQKLLARLKGLPAQSEPIDPETQKLLDGYLDRVASMERTLLPKRKQVALTEMEAVLKAYRQDESLGRLDREYLDIWLRVLSSPLSREASIDWSSIADHWLDLIRPHWYAELESGRRKRAILLRDIRTRLIEDPIPIQKIRAALPAVPYAKAIESRIVACIITKAESD</sequence>
<gene>
    <name evidence="5" type="ORF">SAMN05444390_10344</name>
</gene>
<feature type="domain" description="Helicase ATP-binding" evidence="3">
    <location>
        <begin position="278"/>
        <end position="429"/>
    </location>
</feature>
<dbReference type="RefSeq" id="WP_104003912.1">
    <property type="nucleotide sequence ID" value="NZ_FNVQ01000003.1"/>
</dbReference>
<dbReference type="Gene3D" id="3.40.50.300">
    <property type="entry name" value="P-loop containing nucleotide triphosphate hydrolases"/>
    <property type="match status" value="1"/>
</dbReference>
<dbReference type="SMART" id="SM00490">
    <property type="entry name" value="HELICc"/>
    <property type="match status" value="1"/>
</dbReference>
<dbReference type="PANTHER" id="PTHR45766:SF6">
    <property type="entry name" value="SWI_SNF-RELATED MATRIX-ASSOCIATED ACTIN-DEPENDENT REGULATOR OF CHROMATIN SUBFAMILY A-LIKE PROTEIN 1"/>
    <property type="match status" value="1"/>
</dbReference>
<feature type="domain" description="Helicase C-terminal" evidence="4">
    <location>
        <begin position="636"/>
        <end position="824"/>
    </location>
</feature>
<dbReference type="SMART" id="SM00487">
    <property type="entry name" value="DEXDc"/>
    <property type="match status" value="1"/>
</dbReference>
<protein>
    <submittedName>
        <fullName evidence="5">Helicase conserved C-terminal domain-containing protein</fullName>
    </submittedName>
</protein>
<keyword evidence="2 5" id="KW-0547">Nucleotide-binding</keyword>
<dbReference type="PROSITE" id="PS51192">
    <property type="entry name" value="HELICASE_ATP_BIND_1"/>
    <property type="match status" value="1"/>
</dbReference>
<dbReference type="GO" id="GO:0016787">
    <property type="term" value="F:hydrolase activity"/>
    <property type="evidence" value="ECO:0007669"/>
    <property type="project" value="UniProtKB-KW"/>
</dbReference>
<dbReference type="PROSITE" id="PS51194">
    <property type="entry name" value="HELICASE_CTER"/>
    <property type="match status" value="1"/>
</dbReference>
<dbReference type="InterPro" id="IPR001650">
    <property type="entry name" value="Helicase_C-like"/>
</dbReference>
<dbReference type="Pfam" id="PF00271">
    <property type="entry name" value="Helicase_C"/>
    <property type="match status" value="1"/>
</dbReference>
<keyword evidence="2 5" id="KW-0067">ATP-binding</keyword>
<keyword evidence="2 5" id="KW-0347">Helicase</keyword>
<dbReference type="Pfam" id="PF00176">
    <property type="entry name" value="SNF2-rel_dom"/>
    <property type="match status" value="1"/>
</dbReference>
<dbReference type="CDD" id="cd09117">
    <property type="entry name" value="PLDc_Bfil_DEXD_like"/>
    <property type="match status" value="1"/>
</dbReference>
<evidence type="ECO:0000256" key="1">
    <source>
        <dbReference type="ARBA" id="ARBA00022801"/>
    </source>
</evidence>
<dbReference type="SUPFAM" id="SSF52540">
    <property type="entry name" value="P-loop containing nucleoside triphosphate hydrolases"/>
    <property type="match status" value="2"/>
</dbReference>
<reference evidence="5 6" key="1">
    <citation type="submission" date="2016-10" db="EMBL/GenBank/DDBJ databases">
        <authorList>
            <person name="de Groot N.N."/>
        </authorList>
    </citation>
    <scope>NUCLEOTIDE SEQUENCE [LARGE SCALE GENOMIC DNA]</scope>
    <source>
        <strain evidence="5 6">DSM 22012</strain>
    </source>
</reference>
<dbReference type="InterPro" id="IPR038718">
    <property type="entry name" value="SNF2-like_sf"/>
</dbReference>
<dbReference type="GO" id="GO:0005524">
    <property type="term" value="F:ATP binding"/>
    <property type="evidence" value="ECO:0007669"/>
    <property type="project" value="InterPro"/>
</dbReference>
<dbReference type="OrthoDB" id="9814088at2"/>
<evidence type="ECO:0000313" key="6">
    <source>
        <dbReference type="Proteomes" id="UP000236745"/>
    </source>
</evidence>
<keyword evidence="6" id="KW-1185">Reference proteome</keyword>
<dbReference type="InterPro" id="IPR000330">
    <property type="entry name" value="SNF2_N"/>
</dbReference>
<organism evidence="5 6">
    <name type="scientific">Marinobacterium lutimaris</name>
    <dbReference type="NCBI Taxonomy" id="568106"/>
    <lineage>
        <taxon>Bacteria</taxon>
        <taxon>Pseudomonadati</taxon>
        <taxon>Pseudomonadota</taxon>
        <taxon>Gammaproteobacteria</taxon>
        <taxon>Oceanospirillales</taxon>
        <taxon>Oceanospirillaceae</taxon>
        <taxon>Marinobacterium</taxon>
    </lineage>
</organism>
<evidence type="ECO:0000259" key="4">
    <source>
        <dbReference type="PROSITE" id="PS51194"/>
    </source>
</evidence>
<dbReference type="EMBL" id="FNVQ01000003">
    <property type="protein sequence ID" value="SEG66177.1"/>
    <property type="molecule type" value="Genomic_DNA"/>
</dbReference>
<evidence type="ECO:0000313" key="5">
    <source>
        <dbReference type="EMBL" id="SEG66177.1"/>
    </source>
</evidence>
<dbReference type="AlphaFoldDB" id="A0A1H6C0C2"/>
<dbReference type="PANTHER" id="PTHR45766">
    <property type="entry name" value="DNA ANNEALING HELICASE AND ENDONUCLEASE ZRANB3 FAMILY MEMBER"/>
    <property type="match status" value="1"/>
</dbReference>
<evidence type="ECO:0000259" key="3">
    <source>
        <dbReference type="PROSITE" id="PS51192"/>
    </source>
</evidence>
<dbReference type="InterPro" id="IPR027417">
    <property type="entry name" value="P-loop_NTPase"/>
</dbReference>
<dbReference type="GO" id="GO:0004386">
    <property type="term" value="F:helicase activity"/>
    <property type="evidence" value="ECO:0007669"/>
    <property type="project" value="UniProtKB-KW"/>
</dbReference>
<dbReference type="InterPro" id="IPR014001">
    <property type="entry name" value="Helicase_ATP-bd"/>
</dbReference>
<accession>A0A1H6C0C2</accession>
<evidence type="ECO:0000256" key="2">
    <source>
        <dbReference type="ARBA" id="ARBA00022806"/>
    </source>
</evidence>
<keyword evidence="1" id="KW-0378">Hydrolase</keyword>
<dbReference type="Gene3D" id="3.30.870.10">
    <property type="entry name" value="Endonuclease Chain A"/>
    <property type="match status" value="1"/>
</dbReference>
<dbReference type="Gene3D" id="3.40.50.10810">
    <property type="entry name" value="Tandem AAA-ATPase domain"/>
    <property type="match status" value="1"/>
</dbReference>
<dbReference type="Proteomes" id="UP000236745">
    <property type="component" value="Unassembled WGS sequence"/>
</dbReference>
<name>A0A1H6C0C2_9GAMM</name>